<evidence type="ECO:0000259" key="1">
    <source>
        <dbReference type="PROSITE" id="PS51048"/>
    </source>
</evidence>
<keyword evidence="3" id="KW-1185">Reference proteome</keyword>
<dbReference type="PROSITE" id="PS51048">
    <property type="entry name" value="SGS"/>
    <property type="match status" value="1"/>
</dbReference>
<protein>
    <submittedName>
        <fullName evidence="2">Suppressor of G2 allele of SKP1</fullName>
    </submittedName>
</protein>
<dbReference type="Proteomes" id="UP001626550">
    <property type="component" value="Unassembled WGS sequence"/>
</dbReference>
<sequence>MTTKLELHLTKVTFDRWNVLEGVDPMANLKGIDSKNDTADMKSYPSSCKVQHDWDKLAKEADEIDDRDPLNKLFQDIYGKAPDETKKAMIKSFTESNGTVLSTNWNEVGAKPVEMQPPDGMEYKNYEI</sequence>
<reference evidence="2 3" key="1">
    <citation type="submission" date="2024-11" db="EMBL/GenBank/DDBJ databases">
        <title>Adaptive evolution of stress response genes in parasites aligns with host niche diversity.</title>
        <authorList>
            <person name="Hahn C."/>
            <person name="Resl P."/>
        </authorList>
    </citation>
    <scope>NUCLEOTIDE SEQUENCE [LARGE SCALE GENOMIC DNA]</scope>
    <source>
        <strain evidence="2">EGGRZ-B1_66</strain>
        <tissue evidence="2">Body</tissue>
    </source>
</reference>
<dbReference type="PANTHER" id="PTHR45862">
    <property type="entry name" value="PROTEIN SGT1 HOMOLOG"/>
    <property type="match status" value="1"/>
</dbReference>
<dbReference type="SUPFAM" id="SSF49764">
    <property type="entry name" value="HSP20-like chaperones"/>
    <property type="match status" value="1"/>
</dbReference>
<gene>
    <name evidence="2" type="primary">SUGT1</name>
    <name evidence="2" type="ORF">Ciccas_008351</name>
</gene>
<name>A0ABD2Q0Z5_9PLAT</name>
<accession>A0ABD2Q0Z5</accession>
<dbReference type="EMBL" id="JBJKFK010001454">
    <property type="protein sequence ID" value="KAL3313048.1"/>
    <property type="molecule type" value="Genomic_DNA"/>
</dbReference>
<dbReference type="Pfam" id="PF05002">
    <property type="entry name" value="SGS"/>
    <property type="match status" value="1"/>
</dbReference>
<organism evidence="2 3">
    <name type="scientific">Cichlidogyrus casuarinus</name>
    <dbReference type="NCBI Taxonomy" id="1844966"/>
    <lineage>
        <taxon>Eukaryota</taxon>
        <taxon>Metazoa</taxon>
        <taxon>Spiralia</taxon>
        <taxon>Lophotrochozoa</taxon>
        <taxon>Platyhelminthes</taxon>
        <taxon>Monogenea</taxon>
        <taxon>Monopisthocotylea</taxon>
        <taxon>Dactylogyridea</taxon>
        <taxon>Ancyrocephalidae</taxon>
        <taxon>Cichlidogyrus</taxon>
    </lineage>
</organism>
<evidence type="ECO:0000313" key="3">
    <source>
        <dbReference type="Proteomes" id="UP001626550"/>
    </source>
</evidence>
<evidence type="ECO:0000313" key="2">
    <source>
        <dbReference type="EMBL" id="KAL3313048.1"/>
    </source>
</evidence>
<dbReference type="InterPro" id="IPR008978">
    <property type="entry name" value="HSP20-like_chaperone"/>
</dbReference>
<dbReference type="AlphaFoldDB" id="A0ABD2Q0Z5"/>
<proteinExistence type="predicted"/>
<dbReference type="InterPro" id="IPR007699">
    <property type="entry name" value="SGS_dom"/>
</dbReference>
<comment type="caution">
    <text evidence="2">The sequence shown here is derived from an EMBL/GenBank/DDBJ whole genome shotgun (WGS) entry which is preliminary data.</text>
</comment>
<feature type="domain" description="SGS" evidence="1">
    <location>
        <begin position="43"/>
        <end position="128"/>
    </location>
</feature>
<dbReference type="InterPro" id="IPR044563">
    <property type="entry name" value="Sgt1-like"/>
</dbReference>